<dbReference type="GeneID" id="107981010"/>
<dbReference type="RefSeq" id="XP_031785333.1">
    <property type="nucleotide sequence ID" value="XM_031929473.1"/>
</dbReference>
<dbReference type="Proteomes" id="UP000002358">
    <property type="component" value="Chromosome 4"/>
</dbReference>
<protein>
    <recommendedName>
        <fullName evidence="1">MD-2-related lipid-recognition domain-containing protein</fullName>
    </recommendedName>
</protein>
<dbReference type="InterPro" id="IPR014756">
    <property type="entry name" value="Ig_E-set"/>
</dbReference>
<reference evidence="2" key="1">
    <citation type="submission" date="2021-01" db="UniProtKB">
        <authorList>
            <consortium name="EnsemblMetazoa"/>
        </authorList>
    </citation>
    <scope>IDENTIFICATION</scope>
</reference>
<name>A0A7M7QCD3_NASVI</name>
<dbReference type="EnsemblMetazoa" id="XM_031929473">
    <property type="protein sequence ID" value="XP_031785333"/>
    <property type="gene ID" value="LOC107981010"/>
</dbReference>
<dbReference type="OrthoDB" id="6489092at2759"/>
<keyword evidence="3" id="KW-1185">Reference proteome</keyword>
<dbReference type="FunCoup" id="A0A7M7QCD3">
    <property type="interactions" value="97"/>
</dbReference>
<evidence type="ECO:0000313" key="2">
    <source>
        <dbReference type="EnsemblMetazoa" id="XP_031785333"/>
    </source>
</evidence>
<dbReference type="InParanoid" id="A0A7M7QCD3"/>
<dbReference type="SMR" id="A0A7M7QCD3"/>
<dbReference type="Pfam" id="PF02221">
    <property type="entry name" value="E1_DerP2_DerF2"/>
    <property type="match status" value="1"/>
</dbReference>
<evidence type="ECO:0000313" key="3">
    <source>
        <dbReference type="Proteomes" id="UP000002358"/>
    </source>
</evidence>
<evidence type="ECO:0000259" key="1">
    <source>
        <dbReference type="Pfam" id="PF02221"/>
    </source>
</evidence>
<sequence>MKLITGKKYFSSYPFKTTSIINQLPSKIARMLLRPRMSGSTDRLLFTNDFDIFCRYYKINLFCITFTAEDTNVLKPCVFTTYLRETVLYPFPQENACDTLKNARCPLKSGQDVTYQLSMPILEYYQEFGIPASVEFAFLDDKDKVILCFAFSAKVVDQ</sequence>
<dbReference type="InterPro" id="IPR003172">
    <property type="entry name" value="ML_dom"/>
</dbReference>
<dbReference type="KEGG" id="nvi:107981010"/>
<feature type="domain" description="MD-2-related lipid-recognition" evidence="1">
    <location>
        <begin position="66"/>
        <end position="154"/>
    </location>
</feature>
<proteinExistence type="predicted"/>
<dbReference type="AlphaFoldDB" id="A0A7M7QCD3"/>
<dbReference type="SUPFAM" id="SSF81296">
    <property type="entry name" value="E set domains"/>
    <property type="match status" value="1"/>
</dbReference>
<organism evidence="2 3">
    <name type="scientific">Nasonia vitripennis</name>
    <name type="common">Parasitic wasp</name>
    <dbReference type="NCBI Taxonomy" id="7425"/>
    <lineage>
        <taxon>Eukaryota</taxon>
        <taxon>Metazoa</taxon>
        <taxon>Ecdysozoa</taxon>
        <taxon>Arthropoda</taxon>
        <taxon>Hexapoda</taxon>
        <taxon>Insecta</taxon>
        <taxon>Pterygota</taxon>
        <taxon>Neoptera</taxon>
        <taxon>Endopterygota</taxon>
        <taxon>Hymenoptera</taxon>
        <taxon>Apocrita</taxon>
        <taxon>Proctotrupomorpha</taxon>
        <taxon>Chalcidoidea</taxon>
        <taxon>Pteromalidae</taxon>
        <taxon>Pteromalinae</taxon>
        <taxon>Nasonia</taxon>
    </lineage>
</organism>
<dbReference type="Gene3D" id="2.60.40.770">
    <property type="match status" value="1"/>
</dbReference>
<accession>A0A7M7QCD3</accession>